<name>A0A2G3AGK9_CAPAN</name>
<organism evidence="3 4">
    <name type="scientific">Capsicum annuum</name>
    <name type="common">Capsicum pepper</name>
    <dbReference type="NCBI Taxonomy" id="4072"/>
    <lineage>
        <taxon>Eukaryota</taxon>
        <taxon>Viridiplantae</taxon>
        <taxon>Streptophyta</taxon>
        <taxon>Embryophyta</taxon>
        <taxon>Tracheophyta</taxon>
        <taxon>Spermatophyta</taxon>
        <taxon>Magnoliopsida</taxon>
        <taxon>eudicotyledons</taxon>
        <taxon>Gunneridae</taxon>
        <taxon>Pentapetalae</taxon>
        <taxon>asterids</taxon>
        <taxon>lamiids</taxon>
        <taxon>Solanales</taxon>
        <taxon>Solanaceae</taxon>
        <taxon>Solanoideae</taxon>
        <taxon>Capsiceae</taxon>
        <taxon>Capsicum</taxon>
    </lineage>
</organism>
<keyword evidence="1" id="KW-0808">Transferase</keyword>
<reference evidence="3 4" key="1">
    <citation type="journal article" date="2014" name="Nat. Genet.">
        <title>Genome sequence of the hot pepper provides insights into the evolution of pungency in Capsicum species.</title>
        <authorList>
            <person name="Kim S."/>
            <person name="Park M."/>
            <person name="Yeom S.I."/>
            <person name="Kim Y.M."/>
            <person name="Lee J.M."/>
            <person name="Lee H.A."/>
            <person name="Seo E."/>
            <person name="Choi J."/>
            <person name="Cheong K."/>
            <person name="Kim K.T."/>
            <person name="Jung K."/>
            <person name="Lee G.W."/>
            <person name="Oh S.K."/>
            <person name="Bae C."/>
            <person name="Kim S.B."/>
            <person name="Lee H.Y."/>
            <person name="Kim S.Y."/>
            <person name="Kim M.S."/>
            <person name="Kang B.C."/>
            <person name="Jo Y.D."/>
            <person name="Yang H.B."/>
            <person name="Jeong H.J."/>
            <person name="Kang W.H."/>
            <person name="Kwon J.K."/>
            <person name="Shin C."/>
            <person name="Lim J.Y."/>
            <person name="Park J.H."/>
            <person name="Huh J.H."/>
            <person name="Kim J.S."/>
            <person name="Kim B.D."/>
            <person name="Cohen O."/>
            <person name="Paran I."/>
            <person name="Suh M.C."/>
            <person name="Lee S.B."/>
            <person name="Kim Y.K."/>
            <person name="Shin Y."/>
            <person name="Noh S.J."/>
            <person name="Park J."/>
            <person name="Seo Y.S."/>
            <person name="Kwon S.Y."/>
            <person name="Kim H.A."/>
            <person name="Park J.M."/>
            <person name="Kim H.J."/>
            <person name="Choi S.B."/>
            <person name="Bosland P.W."/>
            <person name="Reeves G."/>
            <person name="Jo S.H."/>
            <person name="Lee B.W."/>
            <person name="Cho H.T."/>
            <person name="Choi H.S."/>
            <person name="Lee M.S."/>
            <person name="Yu Y."/>
            <person name="Do Choi Y."/>
            <person name="Park B.S."/>
            <person name="van Deynze A."/>
            <person name="Ashrafi H."/>
            <person name="Hill T."/>
            <person name="Kim W.T."/>
            <person name="Pai H.S."/>
            <person name="Ahn H.K."/>
            <person name="Yeam I."/>
            <person name="Giovannoni J.J."/>
            <person name="Rose J.K."/>
            <person name="Sorensen I."/>
            <person name="Lee S.J."/>
            <person name="Kim R.W."/>
            <person name="Choi I.Y."/>
            <person name="Choi B.S."/>
            <person name="Lim J.S."/>
            <person name="Lee Y.H."/>
            <person name="Choi D."/>
        </authorList>
    </citation>
    <scope>NUCLEOTIDE SEQUENCE [LARGE SCALE GENOMIC DNA]</scope>
    <source>
        <strain evidence="4">cv. CM334</strain>
    </source>
</reference>
<protein>
    <submittedName>
        <fullName evidence="3">Tyramine N-feruloyltransferase 10/30</fullName>
    </submittedName>
</protein>
<keyword evidence="2" id="KW-0012">Acyltransferase</keyword>
<dbReference type="PANTHER" id="PTHR10545:SF56">
    <property type="entry name" value="TYRAMINE N-FERULOYLTRANSFERASE 4_11-LIKE"/>
    <property type="match status" value="1"/>
</dbReference>
<comment type="caution">
    <text evidence="3">The sequence shown here is derived from an EMBL/GenBank/DDBJ whole genome shotgun (WGS) entry which is preliminary data.</text>
</comment>
<gene>
    <name evidence="3" type="ORF">T459_01251</name>
</gene>
<dbReference type="SUPFAM" id="SSF55729">
    <property type="entry name" value="Acyl-CoA N-acyltransferases (Nat)"/>
    <property type="match status" value="1"/>
</dbReference>
<dbReference type="Proteomes" id="UP000222542">
    <property type="component" value="Unassembled WGS sequence"/>
</dbReference>
<accession>A0A2G3AGK9</accession>
<proteinExistence type="predicted"/>
<dbReference type="PANTHER" id="PTHR10545">
    <property type="entry name" value="DIAMINE N-ACETYLTRANSFERASE"/>
    <property type="match status" value="1"/>
</dbReference>
<reference evidence="3 4" key="2">
    <citation type="journal article" date="2017" name="Genome Biol.">
        <title>New reference genome sequences of hot pepper reveal the massive evolution of plant disease-resistance genes by retroduplication.</title>
        <authorList>
            <person name="Kim S."/>
            <person name="Park J."/>
            <person name="Yeom S.I."/>
            <person name="Kim Y.M."/>
            <person name="Seo E."/>
            <person name="Kim K.T."/>
            <person name="Kim M.S."/>
            <person name="Lee J.M."/>
            <person name="Cheong K."/>
            <person name="Shin H.S."/>
            <person name="Kim S.B."/>
            <person name="Han K."/>
            <person name="Lee J."/>
            <person name="Park M."/>
            <person name="Lee H.A."/>
            <person name="Lee H.Y."/>
            <person name="Lee Y."/>
            <person name="Oh S."/>
            <person name="Lee J.H."/>
            <person name="Choi E."/>
            <person name="Choi E."/>
            <person name="Lee S.E."/>
            <person name="Jeon J."/>
            <person name="Kim H."/>
            <person name="Choi G."/>
            <person name="Song H."/>
            <person name="Lee J."/>
            <person name="Lee S.C."/>
            <person name="Kwon J.K."/>
            <person name="Lee H.Y."/>
            <person name="Koo N."/>
            <person name="Hong Y."/>
            <person name="Kim R.W."/>
            <person name="Kang W.H."/>
            <person name="Huh J.H."/>
            <person name="Kang B.C."/>
            <person name="Yang T.J."/>
            <person name="Lee Y.H."/>
            <person name="Bennetzen J.L."/>
            <person name="Choi D."/>
        </authorList>
    </citation>
    <scope>NUCLEOTIDE SEQUENCE [LARGE SCALE GENOMIC DNA]</scope>
    <source>
        <strain evidence="4">cv. CM334</strain>
    </source>
</reference>
<keyword evidence="4" id="KW-1185">Reference proteome</keyword>
<sequence>MMGTINHPRDMLFVYANYSGFYEKPGFYFESLYFRESYRKLEMGRLLFRIVASIAANNGFVSVERIVAVWNKKSYDFYIDMGVAIFDEFRYGKLHGENLQKYADKEK</sequence>
<dbReference type="InterPro" id="IPR016181">
    <property type="entry name" value="Acyl_CoA_acyltransferase"/>
</dbReference>
<dbReference type="OMA" id="IRERCVI"/>
<dbReference type="EMBL" id="AYRZ02000001">
    <property type="protein sequence ID" value="PHT93369.1"/>
    <property type="molecule type" value="Genomic_DNA"/>
</dbReference>
<dbReference type="Gene3D" id="3.40.630.30">
    <property type="match status" value="1"/>
</dbReference>
<dbReference type="AlphaFoldDB" id="A0A2G3AGK9"/>
<evidence type="ECO:0000313" key="4">
    <source>
        <dbReference type="Proteomes" id="UP000222542"/>
    </source>
</evidence>
<evidence type="ECO:0000313" key="3">
    <source>
        <dbReference type="EMBL" id="PHT93369.1"/>
    </source>
</evidence>
<evidence type="ECO:0000256" key="2">
    <source>
        <dbReference type="ARBA" id="ARBA00023315"/>
    </source>
</evidence>
<dbReference type="GO" id="GO:0008080">
    <property type="term" value="F:N-acetyltransferase activity"/>
    <property type="evidence" value="ECO:0000318"/>
    <property type="project" value="GO_Central"/>
</dbReference>
<dbReference type="Gramene" id="PHT93369">
    <property type="protein sequence ID" value="PHT93369"/>
    <property type="gene ID" value="T459_01251"/>
</dbReference>
<evidence type="ECO:0000256" key="1">
    <source>
        <dbReference type="ARBA" id="ARBA00022679"/>
    </source>
</evidence>
<dbReference type="InterPro" id="IPR051016">
    <property type="entry name" value="Diverse_Substrate_AcTransf"/>
</dbReference>
<dbReference type="STRING" id="4072.A0A2G3AGK9"/>